<sequence length="190" mass="22782">MNEQQQLYAEIYRTKEKLLELNSNYWDLYSDFSTWYFWVNLLTILLPLFYLYKKLDRTRFFEISFYGYTAHVLWSNIDQMLSMYNLIDHPHRLTYVLPSGITITAVLFPVTFMLLYQYCSNRQKSFFLYAIFVSVFFSFGLAGFSRLIGLLTMHKGMNLFYLFLIDILVAYAAYAFTALFKYLKQRKPVI</sequence>
<feature type="transmembrane region" description="Helical" evidence="1">
    <location>
        <begin position="35"/>
        <end position="52"/>
    </location>
</feature>
<evidence type="ECO:0000313" key="3">
    <source>
        <dbReference type="Proteomes" id="UP001139179"/>
    </source>
</evidence>
<feature type="transmembrane region" description="Helical" evidence="1">
    <location>
        <begin position="160"/>
        <end position="180"/>
    </location>
</feature>
<keyword evidence="1" id="KW-1133">Transmembrane helix</keyword>
<name>A0A9X2DMN7_9BACI</name>
<reference evidence="2" key="1">
    <citation type="submission" date="2022-05" db="EMBL/GenBank/DDBJ databases">
        <title>Comparative Genomics of Spacecraft Associated Microbes.</title>
        <authorList>
            <person name="Tran M.T."/>
            <person name="Wright A."/>
            <person name="Seuylemezian A."/>
            <person name="Eisen J."/>
            <person name="Coil D."/>
        </authorList>
    </citation>
    <scope>NUCLEOTIDE SEQUENCE</scope>
    <source>
        <strain evidence="2">214.1.1</strain>
    </source>
</reference>
<dbReference type="EMBL" id="JAMBOL010000002">
    <property type="protein sequence ID" value="MCM3713296.1"/>
    <property type="molecule type" value="Genomic_DNA"/>
</dbReference>
<feature type="transmembrane region" description="Helical" evidence="1">
    <location>
        <begin position="97"/>
        <end position="119"/>
    </location>
</feature>
<dbReference type="Proteomes" id="UP001139179">
    <property type="component" value="Unassembled WGS sequence"/>
</dbReference>
<dbReference type="RefSeq" id="WP_251222104.1">
    <property type="nucleotide sequence ID" value="NZ_JAMBOL010000002.1"/>
</dbReference>
<feature type="transmembrane region" description="Helical" evidence="1">
    <location>
        <begin position="59"/>
        <end position="77"/>
    </location>
</feature>
<protein>
    <submittedName>
        <fullName evidence="2">Uncharacterized protein</fullName>
    </submittedName>
</protein>
<accession>A0A9X2DMN7</accession>
<keyword evidence="1" id="KW-0812">Transmembrane</keyword>
<dbReference type="AlphaFoldDB" id="A0A9X2DMN7"/>
<keyword evidence="1" id="KW-0472">Membrane</keyword>
<evidence type="ECO:0000313" key="2">
    <source>
        <dbReference type="EMBL" id="MCM3713296.1"/>
    </source>
</evidence>
<gene>
    <name evidence="2" type="ORF">M3202_04300</name>
</gene>
<evidence type="ECO:0000256" key="1">
    <source>
        <dbReference type="SAM" id="Phobius"/>
    </source>
</evidence>
<feature type="transmembrane region" description="Helical" evidence="1">
    <location>
        <begin position="126"/>
        <end position="148"/>
    </location>
</feature>
<proteinExistence type="predicted"/>
<organism evidence="2 3">
    <name type="scientific">Halalkalibacter oceani</name>
    <dbReference type="NCBI Taxonomy" id="1653776"/>
    <lineage>
        <taxon>Bacteria</taxon>
        <taxon>Bacillati</taxon>
        <taxon>Bacillota</taxon>
        <taxon>Bacilli</taxon>
        <taxon>Bacillales</taxon>
        <taxon>Bacillaceae</taxon>
        <taxon>Halalkalibacter</taxon>
    </lineage>
</organism>
<comment type="caution">
    <text evidence="2">The sequence shown here is derived from an EMBL/GenBank/DDBJ whole genome shotgun (WGS) entry which is preliminary data.</text>
</comment>
<keyword evidence="3" id="KW-1185">Reference proteome</keyword>